<feature type="transmembrane region" description="Helical" evidence="1">
    <location>
        <begin position="23"/>
        <end position="40"/>
    </location>
</feature>
<name>A0A1I5G9P9_9FIRM</name>
<keyword evidence="1" id="KW-0812">Transmembrane</keyword>
<keyword evidence="1" id="KW-0472">Membrane</keyword>
<accession>A0A1I5G9P9</accession>
<proteinExistence type="predicted"/>
<evidence type="ECO:0000313" key="2">
    <source>
        <dbReference type="EMBL" id="NZA39546.1"/>
    </source>
</evidence>
<reference evidence="2 3" key="1">
    <citation type="submission" date="2020-07" db="EMBL/GenBank/DDBJ databases">
        <title>Organ Donor 1.</title>
        <authorList>
            <person name="Marsh A.J."/>
            <person name="Azcarate-Peril M.A."/>
        </authorList>
    </citation>
    <scope>NUCLEOTIDE SEQUENCE [LARGE SCALE GENOMIC DNA]</scope>
    <source>
        <strain evidence="2 3">AMC0717</strain>
    </source>
</reference>
<evidence type="ECO:0000313" key="3">
    <source>
        <dbReference type="Proteomes" id="UP000586254"/>
    </source>
</evidence>
<dbReference type="EMBL" id="JACCKS010000021">
    <property type="protein sequence ID" value="NZA39546.1"/>
    <property type="molecule type" value="Genomic_DNA"/>
</dbReference>
<protein>
    <submittedName>
        <fullName evidence="2">DUF502 domain-containing protein</fullName>
    </submittedName>
</protein>
<gene>
    <name evidence="2" type="ORF">H0N91_15770</name>
</gene>
<sequence>MLTLALLWMIGQALQMTTGYWVIWWIAAVFTGIQVINGIYKAGKDAANKRDL</sequence>
<dbReference type="RefSeq" id="WP_143074388.1">
    <property type="nucleotide sequence ID" value="NZ_FOWI01000001.1"/>
</dbReference>
<comment type="caution">
    <text evidence="2">The sequence shown here is derived from an EMBL/GenBank/DDBJ whole genome shotgun (WGS) entry which is preliminary data.</text>
</comment>
<organism evidence="2 3">
    <name type="scientific">Eubacterium callanderi</name>
    <dbReference type="NCBI Taxonomy" id="53442"/>
    <lineage>
        <taxon>Bacteria</taxon>
        <taxon>Bacillati</taxon>
        <taxon>Bacillota</taxon>
        <taxon>Clostridia</taxon>
        <taxon>Eubacteriales</taxon>
        <taxon>Eubacteriaceae</taxon>
        <taxon>Eubacterium</taxon>
    </lineage>
</organism>
<dbReference type="AlphaFoldDB" id="A0A1I5G9P9"/>
<evidence type="ECO:0000256" key="1">
    <source>
        <dbReference type="SAM" id="Phobius"/>
    </source>
</evidence>
<dbReference type="Proteomes" id="UP000586254">
    <property type="component" value="Unassembled WGS sequence"/>
</dbReference>
<keyword evidence="1" id="KW-1133">Transmembrane helix</keyword>